<feature type="compositionally biased region" description="Basic and acidic residues" evidence="5">
    <location>
        <begin position="613"/>
        <end position="633"/>
    </location>
</feature>
<gene>
    <name evidence="7" type="ORF">niasHT_005593</name>
</gene>
<feature type="compositionally biased region" description="Low complexity" evidence="5">
    <location>
        <begin position="364"/>
        <end position="376"/>
    </location>
</feature>
<dbReference type="Gene3D" id="3.30.40.10">
    <property type="entry name" value="Zinc/RING finger domain, C3HC4 (zinc finger)"/>
    <property type="match status" value="1"/>
</dbReference>
<dbReference type="InterPro" id="IPR013083">
    <property type="entry name" value="Znf_RING/FYVE/PHD"/>
</dbReference>
<keyword evidence="3" id="KW-0862">Zinc</keyword>
<feature type="region of interest" description="Disordered" evidence="5">
    <location>
        <begin position="719"/>
        <end position="819"/>
    </location>
</feature>
<feature type="compositionally biased region" description="Basic and acidic residues" evidence="5">
    <location>
        <begin position="884"/>
        <end position="895"/>
    </location>
</feature>
<reference evidence="7 8" key="1">
    <citation type="submission" date="2024-10" db="EMBL/GenBank/DDBJ databases">
        <authorList>
            <person name="Kim D."/>
        </authorList>
    </citation>
    <scope>NUCLEOTIDE SEQUENCE [LARGE SCALE GENOMIC DNA]</scope>
    <source>
        <strain evidence="7">BH-2024</strain>
    </source>
</reference>
<evidence type="ECO:0000256" key="3">
    <source>
        <dbReference type="ARBA" id="ARBA00022833"/>
    </source>
</evidence>
<dbReference type="SMART" id="SM00184">
    <property type="entry name" value="RING"/>
    <property type="match status" value="1"/>
</dbReference>
<feature type="compositionally biased region" description="Basic and acidic residues" evidence="5">
    <location>
        <begin position="907"/>
        <end position="920"/>
    </location>
</feature>
<evidence type="ECO:0000256" key="1">
    <source>
        <dbReference type="ARBA" id="ARBA00022723"/>
    </source>
</evidence>
<feature type="compositionally biased region" description="Basic and acidic residues" evidence="5">
    <location>
        <begin position="582"/>
        <end position="600"/>
    </location>
</feature>
<feature type="domain" description="RING-type" evidence="6">
    <location>
        <begin position="115"/>
        <end position="160"/>
    </location>
</feature>
<dbReference type="EMBL" id="JBICBT010000156">
    <property type="protein sequence ID" value="KAL3122137.1"/>
    <property type="molecule type" value="Genomic_DNA"/>
</dbReference>
<feature type="compositionally biased region" description="Basic and acidic residues" evidence="5">
    <location>
        <begin position="794"/>
        <end position="810"/>
    </location>
</feature>
<proteinExistence type="predicted"/>
<name>A0ABD2M3N1_9BILA</name>
<keyword evidence="1" id="KW-0479">Metal-binding</keyword>
<evidence type="ECO:0000256" key="2">
    <source>
        <dbReference type="ARBA" id="ARBA00022771"/>
    </source>
</evidence>
<comment type="caution">
    <text evidence="7">The sequence shown here is derived from an EMBL/GenBank/DDBJ whole genome shotgun (WGS) entry which is preliminary data.</text>
</comment>
<feature type="compositionally biased region" description="Polar residues" evidence="5">
    <location>
        <begin position="601"/>
        <end position="612"/>
    </location>
</feature>
<dbReference type="AlphaFoldDB" id="A0ABD2M3N1"/>
<dbReference type="SUPFAM" id="SSF57850">
    <property type="entry name" value="RING/U-box"/>
    <property type="match status" value="1"/>
</dbReference>
<accession>A0ABD2M3N1</accession>
<keyword evidence="2 4" id="KW-0863">Zinc-finger</keyword>
<feature type="region of interest" description="Disordered" evidence="5">
    <location>
        <begin position="576"/>
        <end position="700"/>
    </location>
</feature>
<feature type="region of interest" description="Disordered" evidence="5">
    <location>
        <begin position="351"/>
        <end position="399"/>
    </location>
</feature>
<dbReference type="GO" id="GO:0008270">
    <property type="term" value="F:zinc ion binding"/>
    <property type="evidence" value="ECO:0007669"/>
    <property type="project" value="UniProtKB-KW"/>
</dbReference>
<protein>
    <recommendedName>
        <fullName evidence="6">RING-type domain-containing protein</fullName>
    </recommendedName>
</protein>
<evidence type="ECO:0000313" key="7">
    <source>
        <dbReference type="EMBL" id="KAL3122137.1"/>
    </source>
</evidence>
<evidence type="ECO:0000256" key="5">
    <source>
        <dbReference type="SAM" id="MobiDB-lite"/>
    </source>
</evidence>
<keyword evidence="8" id="KW-1185">Reference proteome</keyword>
<feature type="compositionally biased region" description="Low complexity" evidence="5">
    <location>
        <begin position="384"/>
        <end position="395"/>
    </location>
</feature>
<dbReference type="InterPro" id="IPR001841">
    <property type="entry name" value="Znf_RING"/>
</dbReference>
<evidence type="ECO:0000256" key="4">
    <source>
        <dbReference type="PROSITE-ProRule" id="PRU00175"/>
    </source>
</evidence>
<dbReference type="Proteomes" id="UP001620626">
    <property type="component" value="Unassembled WGS sequence"/>
</dbReference>
<feature type="compositionally biased region" description="Basic and acidic residues" evidence="5">
    <location>
        <begin position="678"/>
        <end position="689"/>
    </location>
</feature>
<dbReference type="Pfam" id="PF13639">
    <property type="entry name" value="zf-RING_2"/>
    <property type="match status" value="1"/>
</dbReference>
<evidence type="ECO:0000313" key="8">
    <source>
        <dbReference type="Proteomes" id="UP001620626"/>
    </source>
</evidence>
<organism evidence="7 8">
    <name type="scientific">Heterodera trifolii</name>
    <dbReference type="NCBI Taxonomy" id="157864"/>
    <lineage>
        <taxon>Eukaryota</taxon>
        <taxon>Metazoa</taxon>
        <taxon>Ecdysozoa</taxon>
        <taxon>Nematoda</taxon>
        <taxon>Chromadorea</taxon>
        <taxon>Rhabditida</taxon>
        <taxon>Tylenchina</taxon>
        <taxon>Tylenchomorpha</taxon>
        <taxon>Tylenchoidea</taxon>
        <taxon>Heteroderidae</taxon>
        <taxon>Heteroderinae</taxon>
        <taxon>Heterodera</taxon>
    </lineage>
</organism>
<dbReference type="InterPro" id="IPR011016">
    <property type="entry name" value="Znf_RING-CH"/>
</dbReference>
<dbReference type="SMART" id="SM00744">
    <property type="entry name" value="RINGv"/>
    <property type="match status" value="1"/>
</dbReference>
<feature type="compositionally biased region" description="Basic and acidic residues" evidence="5">
    <location>
        <begin position="725"/>
        <end position="742"/>
    </location>
</feature>
<evidence type="ECO:0000259" key="6">
    <source>
        <dbReference type="PROSITE" id="PS50089"/>
    </source>
</evidence>
<feature type="compositionally biased region" description="Basic and acidic residues" evidence="5">
    <location>
        <begin position="756"/>
        <end position="773"/>
    </location>
</feature>
<feature type="compositionally biased region" description="Polar residues" evidence="5">
    <location>
        <begin position="743"/>
        <end position="753"/>
    </location>
</feature>
<feature type="region of interest" description="Disordered" evidence="5">
    <location>
        <begin position="884"/>
        <end position="920"/>
    </location>
</feature>
<dbReference type="PROSITE" id="PS50089">
    <property type="entry name" value="ZF_RING_2"/>
    <property type="match status" value="1"/>
</dbReference>
<sequence length="920" mass="106406">MFYLGEFNVSDPSAPGAGLFLRGILKSDLPQLDDAYVYRMTLSKSPLVPYIPDKLLPFVPKSAIYSQLFVSNQTQNEWHEDTFRLKLNLEGCKHLWETKQPQMLFKIEKVLLAECPFCLQYTDDEDKLPHRLKACNHFVHDSCLQKSIKTTNNKKCPVCRDDILFLESGKKDQPAQTNTIKEVIYRRMKKKTVHKFVIRQPVLQNGEGGIRFTYELELDENGKISGKNVNDQSLKVVDERAMPMLLLQEDTMPASDSNENLYNQGTVFPPFAEDRNQPILPDSVGSYPNEHYDHEENNISNYQTDFDYAYDREGNNNGNFQNDFYFGEHNQFMDDINAIGNFLSDFPTTTAEANQWSSPPSVPPQQQQTHSPTTRTNQPQATTSSLSSSSSSELSQDNDFTEAMTDEEFRLMWAYKESLANVENGDLHLLSGLSPEKRAMIIKSAKDMFHQEMDEQILESFSNSADHNFTERSTNDGMTDEEIRLMLEYKDIWTKEYEKMLSRLTPEKQEMVINYVIAQENDMELLKRFLKTDRYELLRGLKNIRLKKKLIEEMLGKMELDEFKIQIAQAIAINESNNPPTDLRKESKTKPKIRESKIDGDQSSQNLATNLRDNGKAQMEDGHKPSNIRERPRNPTLKPNRVRNGIRIETDQEDGSNRKSKTQERQSYPTSSTQKFASYHDKGKAKIENIETENELDEERQFYQDGTYQKSTSKWNNVRNGIRIGTDREDGSNRLSKTRERQSYQSSSTQGLASNLDKDKANEMETDQQEGRAHPIQSKQKSAAPKRSISKKQISKENIQKQEDNFESDQKSTFANKEISNETDQNAIIDDRVNAFILKQREQLRKEKDEDLEKQRVIKEIMAFLHGIDEAQLAETKKKIFDALKEKMAQQEREGRKKRTGRQPPMKKSETNERTKQQND</sequence>
<feature type="compositionally biased region" description="Polar residues" evidence="5">
    <location>
        <begin position="665"/>
        <end position="676"/>
    </location>
</feature>
<feature type="compositionally biased region" description="Basic and acidic residues" evidence="5">
    <location>
        <begin position="646"/>
        <end position="664"/>
    </location>
</feature>